<keyword evidence="2" id="KW-1185">Reference proteome</keyword>
<dbReference type="RefSeq" id="WP_226755182.1">
    <property type="nucleotide sequence ID" value="NZ_JAJATW010000023.1"/>
</dbReference>
<dbReference type="AlphaFoldDB" id="A0A9X1LFD2"/>
<sequence>MLYQSLMYLLNSHIFSQKYRFIIGLTFKKLKFFLRMGLASILLSLKEINIPYGVFNESLCKEPFGSPIKNVLVKP</sequence>
<evidence type="ECO:0000313" key="1">
    <source>
        <dbReference type="EMBL" id="MCB5162835.1"/>
    </source>
</evidence>
<comment type="caution">
    <text evidence="1">The sequence shown here is derived from an EMBL/GenBank/DDBJ whole genome shotgun (WGS) entry which is preliminary data.</text>
</comment>
<organism evidence="1 2">
    <name type="scientific">Marinomonas algarum</name>
    <dbReference type="NCBI Taxonomy" id="2883105"/>
    <lineage>
        <taxon>Bacteria</taxon>
        <taxon>Pseudomonadati</taxon>
        <taxon>Pseudomonadota</taxon>
        <taxon>Gammaproteobacteria</taxon>
        <taxon>Oceanospirillales</taxon>
        <taxon>Oceanospirillaceae</taxon>
        <taxon>Marinomonas</taxon>
    </lineage>
</organism>
<gene>
    <name evidence="1" type="ORF">LG368_13115</name>
</gene>
<dbReference type="EMBL" id="JAJATW010000023">
    <property type="protein sequence ID" value="MCB5162835.1"/>
    <property type="molecule type" value="Genomic_DNA"/>
</dbReference>
<accession>A0A9X1LFD2</accession>
<protein>
    <submittedName>
        <fullName evidence="1">Uncharacterized protein</fullName>
    </submittedName>
</protein>
<name>A0A9X1LFD2_9GAMM</name>
<reference evidence="1" key="1">
    <citation type="submission" date="2021-10" db="EMBL/GenBank/DDBJ databases">
        <title>Marinomonas pontica sp. nov., isolated from the Black Sea.</title>
        <authorList>
            <person name="Zhao L.-H."/>
            <person name="Xue J.-H."/>
        </authorList>
    </citation>
    <scope>NUCLEOTIDE SEQUENCE</scope>
    <source>
        <strain evidence="1">E8</strain>
    </source>
</reference>
<dbReference type="Proteomes" id="UP001139095">
    <property type="component" value="Unassembled WGS sequence"/>
</dbReference>
<proteinExistence type="predicted"/>
<evidence type="ECO:0000313" key="2">
    <source>
        <dbReference type="Proteomes" id="UP001139095"/>
    </source>
</evidence>